<organism evidence="2 3">
    <name type="scientific">Hypsizygus marmoreus</name>
    <name type="common">White beech mushroom</name>
    <name type="synonym">Agaricus marmoreus</name>
    <dbReference type="NCBI Taxonomy" id="39966"/>
    <lineage>
        <taxon>Eukaryota</taxon>
        <taxon>Fungi</taxon>
        <taxon>Dikarya</taxon>
        <taxon>Basidiomycota</taxon>
        <taxon>Agaricomycotina</taxon>
        <taxon>Agaricomycetes</taxon>
        <taxon>Agaricomycetidae</taxon>
        <taxon>Agaricales</taxon>
        <taxon>Tricholomatineae</taxon>
        <taxon>Lyophyllaceae</taxon>
        <taxon>Hypsizygus</taxon>
    </lineage>
</organism>
<keyword evidence="1" id="KW-0812">Transmembrane</keyword>
<proteinExistence type="predicted"/>
<keyword evidence="1" id="KW-0472">Membrane</keyword>
<name>A0A369K6F2_HYPMA</name>
<gene>
    <name evidence="2" type="ORF">Hypma_004520</name>
</gene>
<keyword evidence="1" id="KW-1133">Transmembrane helix</keyword>
<protein>
    <submittedName>
        <fullName evidence="2">Uncharacterized protein</fullName>
    </submittedName>
</protein>
<evidence type="ECO:0000256" key="1">
    <source>
        <dbReference type="SAM" id="Phobius"/>
    </source>
</evidence>
<dbReference type="InParanoid" id="A0A369K6F2"/>
<feature type="transmembrane region" description="Helical" evidence="1">
    <location>
        <begin position="161"/>
        <end position="179"/>
    </location>
</feature>
<dbReference type="AlphaFoldDB" id="A0A369K6F2"/>
<sequence>MTVASIQVLVELRKWREVFTDSDIWYFLITWCYILRMRFATRPAQNRSSLVAFLCLRITLCITDAVGAPSDPQRPSKSLSCAEHLIFMLPTRYVTAPSSPPFSRPPPSASSPSLGAVSPMIDYELPFDARLLHFILVVRRLGSTPDPWFNGPLVFIEIERVGMTFLAGIICLAMYIYVFRDPGTGVRVGTNVCGMQCLSGGCVQNPCAIAVQGPAACWALSWWLSGFCFEVF</sequence>
<reference evidence="2" key="1">
    <citation type="submission" date="2018-04" db="EMBL/GenBank/DDBJ databases">
        <title>Whole genome sequencing of Hypsizygus marmoreus.</title>
        <authorList>
            <person name="Choi I.-G."/>
            <person name="Min B."/>
            <person name="Kim J.-G."/>
            <person name="Kim S."/>
            <person name="Oh Y.-L."/>
            <person name="Kong W.-S."/>
            <person name="Park H."/>
            <person name="Jeong J."/>
            <person name="Song E.-S."/>
        </authorList>
    </citation>
    <scope>NUCLEOTIDE SEQUENCE [LARGE SCALE GENOMIC DNA]</scope>
    <source>
        <strain evidence="2">51987-8</strain>
    </source>
</reference>
<comment type="caution">
    <text evidence="2">The sequence shown here is derived from an EMBL/GenBank/DDBJ whole genome shotgun (WGS) entry which is preliminary data.</text>
</comment>
<dbReference type="EMBL" id="LUEZ02000017">
    <property type="protein sequence ID" value="RDB27374.1"/>
    <property type="molecule type" value="Genomic_DNA"/>
</dbReference>
<evidence type="ECO:0000313" key="3">
    <source>
        <dbReference type="Proteomes" id="UP000076154"/>
    </source>
</evidence>
<evidence type="ECO:0000313" key="2">
    <source>
        <dbReference type="EMBL" id="RDB27374.1"/>
    </source>
</evidence>
<accession>A0A369K6F2</accession>
<keyword evidence="3" id="KW-1185">Reference proteome</keyword>
<dbReference type="Proteomes" id="UP000076154">
    <property type="component" value="Unassembled WGS sequence"/>
</dbReference>